<gene>
    <name evidence="1" type="ORF">GCM10022399_42330</name>
</gene>
<reference evidence="2" key="1">
    <citation type="journal article" date="2019" name="Int. J. Syst. Evol. Microbiol.">
        <title>The Global Catalogue of Microorganisms (GCM) 10K type strain sequencing project: providing services to taxonomists for standard genome sequencing and annotation.</title>
        <authorList>
            <consortium name="The Broad Institute Genomics Platform"/>
            <consortium name="The Broad Institute Genome Sequencing Center for Infectious Disease"/>
            <person name="Wu L."/>
            <person name="Ma J."/>
        </authorList>
    </citation>
    <scope>NUCLEOTIDE SEQUENCE [LARGE SCALE GENOMIC DNA]</scope>
    <source>
        <strain evidence="2">JCM 17125</strain>
    </source>
</reference>
<evidence type="ECO:0000313" key="2">
    <source>
        <dbReference type="Proteomes" id="UP001501468"/>
    </source>
</evidence>
<dbReference type="InterPro" id="IPR007139">
    <property type="entry name" value="DUF349"/>
</dbReference>
<name>A0ABP7EMX6_9MICO</name>
<dbReference type="EMBL" id="BAABDC010000013">
    <property type="protein sequence ID" value="GAA3721500.1"/>
    <property type="molecule type" value="Genomic_DNA"/>
</dbReference>
<proteinExistence type="predicted"/>
<sequence length="675" mass="74934">MAPRRAASRRSLPVTRIFESYTDPNARCPVCGDNVFFYQAPSGGRVLFDELGPPWPKHPCTDNPRVSVALAPKPAPTASRRLSADRRLAGWQVDGWAPIQIESSTRVSGAHAMRCVTWEGGYREFQVFLDEEVRVRGAAAAAMRPWDEGGHTIISFVELDTGAAPRSIQISRSAPGQTRHIIERLLKVVAIAEDEAEVVDIEKAIRRFDELERVVATWAQHLSEDEANPHWARFHAACSRAKNRVVSAQRAELAEKERLVSELETLAHSSEWESVSTRFAEVLERWRAGGGLGRSGTADLGNRFVAAEQACLAKQADAKRTRAKIARVAVKQKLIAELNGLAQTTDWSVADRRHQNIKKRWNSTGHFKEGDEAWLSEAFREAESTYAAARARALAEAAARRDARAREARIATKTQLITALEALLRTADWSVADGRYREIKQRWITAGHFASEGESELSEAFEGVEAAYLEARDEARATADRERAIRDAEERRAEQESVVAEAENLARAPYWDAEGFEKLSLRWKASGSPFESALRARFLDAYMVARGPGFKDAIRARLHIIAEAARLSDVAGWDERALRFVEVAAQWDAAAWAGPDMELPLRRRYQTTIDAFLVACDADDLEGFLAQAKDARLRPHGSGGCARVKVADADLDSLVRLSTAVREVRVLTGDSPAER</sequence>
<keyword evidence="2" id="KW-1185">Reference proteome</keyword>
<dbReference type="Proteomes" id="UP001501468">
    <property type="component" value="Unassembled WGS sequence"/>
</dbReference>
<dbReference type="Pfam" id="PF03993">
    <property type="entry name" value="DUF349"/>
    <property type="match status" value="3"/>
</dbReference>
<evidence type="ECO:0008006" key="3">
    <source>
        <dbReference type="Google" id="ProtNLM"/>
    </source>
</evidence>
<comment type="caution">
    <text evidence="1">The sequence shown here is derived from an EMBL/GenBank/DDBJ whole genome shotgun (WGS) entry which is preliminary data.</text>
</comment>
<evidence type="ECO:0000313" key="1">
    <source>
        <dbReference type="EMBL" id="GAA3721500.1"/>
    </source>
</evidence>
<protein>
    <recommendedName>
        <fullName evidence="3">DUF349 domain-containing protein</fullName>
    </recommendedName>
</protein>
<accession>A0ABP7EMX6</accession>
<organism evidence="1 2">
    <name type="scientific">Terrabacter ginsenosidimutans</name>
    <dbReference type="NCBI Taxonomy" id="490575"/>
    <lineage>
        <taxon>Bacteria</taxon>
        <taxon>Bacillati</taxon>
        <taxon>Actinomycetota</taxon>
        <taxon>Actinomycetes</taxon>
        <taxon>Micrococcales</taxon>
        <taxon>Intrasporangiaceae</taxon>
        <taxon>Terrabacter</taxon>
    </lineage>
</organism>